<protein>
    <submittedName>
        <fullName evidence="2">Uncharacterized protein</fullName>
    </submittedName>
</protein>
<dbReference type="GeneID" id="34594435"/>
<dbReference type="InterPro" id="IPR036291">
    <property type="entry name" value="NAD(P)-bd_dom_sf"/>
</dbReference>
<dbReference type="EMBL" id="LVCJ01000131">
    <property type="protein sequence ID" value="OAL23182.1"/>
    <property type="molecule type" value="Genomic_DNA"/>
</dbReference>
<dbReference type="PANTHER" id="PTHR42820:SF1">
    <property type="entry name" value="SHORT-CHAIN DEHYDROGENASE_REDUCTASE FAMILY PROTEIN"/>
    <property type="match status" value="1"/>
</dbReference>
<dbReference type="Gene3D" id="3.40.50.720">
    <property type="entry name" value="NAD(P)-binding Rossmann-like Domain"/>
    <property type="match status" value="1"/>
</dbReference>
<gene>
    <name evidence="2" type="ORF">AYO20_11050</name>
</gene>
<keyword evidence="1" id="KW-0521">NADP</keyword>
<dbReference type="PROSITE" id="PS00061">
    <property type="entry name" value="ADH_SHORT"/>
    <property type="match status" value="1"/>
</dbReference>
<dbReference type="PANTHER" id="PTHR42820">
    <property type="entry name" value="SHORT-CHAIN DEHYDROGENASE REDUCTASE"/>
    <property type="match status" value="1"/>
</dbReference>
<name>A0A178C281_9EURO</name>
<evidence type="ECO:0000313" key="2">
    <source>
        <dbReference type="EMBL" id="OAL23182.1"/>
    </source>
</evidence>
<organism evidence="2 3">
    <name type="scientific">Fonsecaea nubica</name>
    <dbReference type="NCBI Taxonomy" id="856822"/>
    <lineage>
        <taxon>Eukaryota</taxon>
        <taxon>Fungi</taxon>
        <taxon>Dikarya</taxon>
        <taxon>Ascomycota</taxon>
        <taxon>Pezizomycotina</taxon>
        <taxon>Eurotiomycetes</taxon>
        <taxon>Chaetothyriomycetidae</taxon>
        <taxon>Chaetothyriales</taxon>
        <taxon>Herpotrichiellaceae</taxon>
        <taxon>Fonsecaea</taxon>
    </lineage>
</organism>
<dbReference type="RefSeq" id="XP_022494731.1">
    <property type="nucleotide sequence ID" value="XM_022649303.1"/>
</dbReference>
<evidence type="ECO:0000313" key="3">
    <source>
        <dbReference type="Proteomes" id="UP000185904"/>
    </source>
</evidence>
<dbReference type="AlphaFoldDB" id="A0A178C281"/>
<dbReference type="OrthoDB" id="1393670at2759"/>
<dbReference type="SUPFAM" id="SSF51735">
    <property type="entry name" value="NAD(P)-binding Rossmann-fold domains"/>
    <property type="match status" value="1"/>
</dbReference>
<dbReference type="FunFam" id="3.40.50.720:FF:000084">
    <property type="entry name" value="Short-chain dehydrogenase reductase"/>
    <property type="match status" value="1"/>
</dbReference>
<dbReference type="GO" id="GO:0016491">
    <property type="term" value="F:oxidoreductase activity"/>
    <property type="evidence" value="ECO:0007669"/>
    <property type="project" value="UniProtKB-ARBA"/>
</dbReference>
<accession>A0A178C281</accession>
<proteinExistence type="predicted"/>
<dbReference type="PRINTS" id="PR00080">
    <property type="entry name" value="SDRFAMILY"/>
</dbReference>
<dbReference type="PRINTS" id="PR00081">
    <property type="entry name" value="GDHRDH"/>
</dbReference>
<sequence>MSHPPPERFLHGKVAIVTGAGSLGDGIGNGRAAALLLAQDGCSVVCVDLKHSLAQRTVEMIESVGHGAGIAIAADVTKEEDCQKAVALAVEKYGRLDILVNNVGITGPKGTTTEVDMQAFYKAMEVNVGSMILMAKYAIPAMKKNEGQCAGAIVNLASVAGLRGGHPAIFYPTSKGSVVNLTRAMATHHGRDRVRVNCVCPGMVYTPMMYGVEGGMSDAERKARASRSILRTEGSGWDVGSAVRFLASDCARWITGAILPVDAGATAAVGLGVPSLHDAFLGTIGAKL</sequence>
<dbReference type="CDD" id="cd05233">
    <property type="entry name" value="SDR_c"/>
    <property type="match status" value="1"/>
</dbReference>
<evidence type="ECO:0000256" key="1">
    <source>
        <dbReference type="ARBA" id="ARBA00022857"/>
    </source>
</evidence>
<dbReference type="InterPro" id="IPR020904">
    <property type="entry name" value="Sc_DH/Rdtase_CS"/>
</dbReference>
<dbReference type="Pfam" id="PF13561">
    <property type="entry name" value="adh_short_C2"/>
    <property type="match status" value="1"/>
</dbReference>
<dbReference type="InterPro" id="IPR002347">
    <property type="entry name" value="SDR_fam"/>
</dbReference>
<reference evidence="2 3" key="1">
    <citation type="submission" date="2016-03" db="EMBL/GenBank/DDBJ databases">
        <title>The draft genome sequence of Fonsecaea nubica causative agent of cutaneous subcutaneous infection in human host.</title>
        <authorList>
            <person name="Costa F."/>
            <person name="Sybren D.H."/>
            <person name="Raittz R.T."/>
            <person name="Weiss V.A."/>
            <person name="Leao A.C."/>
            <person name="Gomes R."/>
            <person name="De Souza E.M."/>
            <person name="Pedrosa F.O."/>
            <person name="Steffens M.B."/>
            <person name="Bombassaro A."/>
            <person name="Tadra-Sfeir M.Z."/>
            <person name="Moreno L.F."/>
            <person name="Najafzadeh M.J."/>
            <person name="Felipe M.S."/>
            <person name="Teixeira M."/>
            <person name="Sun J."/>
            <person name="Xi L."/>
            <person name="Castro M.A."/>
            <person name="Vicente V.A."/>
        </authorList>
    </citation>
    <scope>NUCLEOTIDE SEQUENCE [LARGE SCALE GENOMIC DNA]</scope>
    <source>
        <strain evidence="2 3">CBS 269.64</strain>
    </source>
</reference>
<dbReference type="Proteomes" id="UP000185904">
    <property type="component" value="Unassembled WGS sequence"/>
</dbReference>
<dbReference type="NCBIfam" id="NF005559">
    <property type="entry name" value="PRK07231.1"/>
    <property type="match status" value="1"/>
</dbReference>
<keyword evidence="3" id="KW-1185">Reference proteome</keyword>
<comment type="caution">
    <text evidence="2">The sequence shown here is derived from an EMBL/GenBank/DDBJ whole genome shotgun (WGS) entry which is preliminary data.</text>
</comment>